<evidence type="ECO:0000256" key="12">
    <source>
        <dbReference type="ARBA" id="ARBA00023268"/>
    </source>
</evidence>
<evidence type="ECO:0000256" key="10">
    <source>
        <dbReference type="ARBA" id="ARBA00023204"/>
    </source>
</evidence>
<keyword evidence="19" id="KW-1185">Reference proteome</keyword>
<organism evidence="18 19">
    <name type="scientific">Propionibacterium cyclohexanicum</name>
    <dbReference type="NCBI Taxonomy" id="64702"/>
    <lineage>
        <taxon>Bacteria</taxon>
        <taxon>Bacillati</taxon>
        <taxon>Actinomycetota</taxon>
        <taxon>Actinomycetes</taxon>
        <taxon>Propionibacteriales</taxon>
        <taxon>Propionibacteriaceae</taxon>
        <taxon>Propionibacterium</taxon>
    </lineage>
</organism>
<dbReference type="Proteomes" id="UP000198815">
    <property type="component" value="Unassembled WGS sequence"/>
</dbReference>
<dbReference type="InterPro" id="IPR015887">
    <property type="entry name" value="DNA_glyclase_Znf_dom_DNA_BS"/>
</dbReference>
<feature type="domain" description="Formamidopyrimidine-DNA glycosylase catalytic" evidence="17">
    <location>
        <begin position="2"/>
        <end position="117"/>
    </location>
</feature>
<dbReference type="EC" id="4.2.99.18" evidence="15"/>
<dbReference type="RefSeq" id="WP_091966741.1">
    <property type="nucleotide sequence ID" value="NZ_FOGZ01000001.1"/>
</dbReference>
<dbReference type="Pfam" id="PF01149">
    <property type="entry name" value="Fapy_DNA_glyco"/>
    <property type="match status" value="1"/>
</dbReference>
<dbReference type="NCBIfam" id="TIGR00577">
    <property type="entry name" value="fpg"/>
    <property type="match status" value="1"/>
</dbReference>
<dbReference type="Gene3D" id="3.20.190.10">
    <property type="entry name" value="MutM-like, N-terminal"/>
    <property type="match status" value="1"/>
</dbReference>
<dbReference type="HAMAP" id="MF_00103">
    <property type="entry name" value="Fapy_DNA_glycosyl"/>
    <property type="match status" value="1"/>
</dbReference>
<dbReference type="GO" id="GO:0003690">
    <property type="term" value="F:double-stranded DNA binding"/>
    <property type="evidence" value="ECO:0007669"/>
    <property type="project" value="UniProtKB-ARBA"/>
</dbReference>
<name>A0A1H9PR80_9ACTN</name>
<keyword evidence="7 15" id="KW-0378">Hydrolase</keyword>
<evidence type="ECO:0000256" key="1">
    <source>
        <dbReference type="ARBA" id="ARBA00001668"/>
    </source>
</evidence>
<proteinExistence type="inferred from homology"/>
<dbReference type="GO" id="GO:0006979">
    <property type="term" value="P:response to oxidative stress"/>
    <property type="evidence" value="ECO:0007669"/>
    <property type="project" value="UniProtKB-ARBA"/>
</dbReference>
<dbReference type="PROSITE" id="PS01242">
    <property type="entry name" value="ZF_FPG_1"/>
    <property type="match status" value="1"/>
</dbReference>
<keyword evidence="6 15" id="KW-0863">Zinc-finger</keyword>
<feature type="active site" description="Proton donor; for beta-elimination activity" evidence="15">
    <location>
        <position position="61"/>
    </location>
</feature>
<accession>A0A1H9PR80</accession>
<dbReference type="GO" id="GO:0008270">
    <property type="term" value="F:zinc ion binding"/>
    <property type="evidence" value="ECO:0007669"/>
    <property type="project" value="UniProtKB-UniRule"/>
</dbReference>
<dbReference type="SUPFAM" id="SSF57716">
    <property type="entry name" value="Glucocorticoid receptor-like (DNA-binding domain)"/>
    <property type="match status" value="1"/>
</dbReference>
<evidence type="ECO:0000313" key="18">
    <source>
        <dbReference type="EMBL" id="SER50325.1"/>
    </source>
</evidence>
<feature type="active site" description="Proton donor" evidence="15">
    <location>
        <position position="3"/>
    </location>
</feature>
<dbReference type="InterPro" id="IPR015886">
    <property type="entry name" value="H2TH_FPG"/>
</dbReference>
<comment type="catalytic activity">
    <reaction evidence="14 15">
        <text>2'-deoxyribonucleotide-(2'-deoxyribose 5'-phosphate)-2'-deoxyribonucleotide-DNA = a 3'-end 2'-deoxyribonucleotide-(2,3-dehydro-2,3-deoxyribose 5'-phosphate)-DNA + a 5'-end 5'-phospho-2'-deoxyribonucleoside-DNA + H(+)</text>
        <dbReference type="Rhea" id="RHEA:66592"/>
        <dbReference type="Rhea" id="RHEA-COMP:13180"/>
        <dbReference type="Rhea" id="RHEA-COMP:16897"/>
        <dbReference type="Rhea" id="RHEA-COMP:17067"/>
        <dbReference type="ChEBI" id="CHEBI:15378"/>
        <dbReference type="ChEBI" id="CHEBI:136412"/>
        <dbReference type="ChEBI" id="CHEBI:157695"/>
        <dbReference type="ChEBI" id="CHEBI:167181"/>
        <dbReference type="EC" id="4.2.99.18"/>
    </reaction>
</comment>
<dbReference type="InterPro" id="IPR035937">
    <property type="entry name" value="FPG_N"/>
</dbReference>
<keyword evidence="5 15" id="KW-0227">DNA damage</keyword>
<reference evidence="18 19" key="1">
    <citation type="submission" date="2016-10" db="EMBL/GenBank/DDBJ databases">
        <authorList>
            <person name="de Groot N.N."/>
        </authorList>
    </citation>
    <scope>NUCLEOTIDE SEQUENCE [LARGE SCALE GENOMIC DNA]</scope>
    <source>
        <strain evidence="18 19">DSM 16859</strain>
    </source>
</reference>
<evidence type="ECO:0000256" key="14">
    <source>
        <dbReference type="ARBA" id="ARBA00044632"/>
    </source>
</evidence>
<evidence type="ECO:0000313" key="19">
    <source>
        <dbReference type="Proteomes" id="UP000198815"/>
    </source>
</evidence>
<keyword evidence="11 15" id="KW-0456">Lyase</keyword>
<feature type="binding site" evidence="15">
    <location>
        <position position="95"/>
    </location>
    <ligand>
        <name>DNA</name>
        <dbReference type="ChEBI" id="CHEBI:16991"/>
    </ligand>
</feature>
<dbReference type="InterPro" id="IPR020629">
    <property type="entry name" value="FPG_Glyclase"/>
</dbReference>
<dbReference type="InterPro" id="IPR010979">
    <property type="entry name" value="Ribosomal_uS13-like_H2TH"/>
</dbReference>
<dbReference type="EC" id="3.2.2.23" evidence="15"/>
<dbReference type="Gene3D" id="1.10.8.50">
    <property type="match status" value="1"/>
</dbReference>
<evidence type="ECO:0000256" key="15">
    <source>
        <dbReference type="HAMAP-Rule" id="MF_00103"/>
    </source>
</evidence>
<dbReference type="InterPro" id="IPR000214">
    <property type="entry name" value="Znf_DNA_glyclase/AP_lyase"/>
</dbReference>
<dbReference type="STRING" id="64702.SAMN05443377_101196"/>
<comment type="catalytic activity">
    <reaction evidence="1 15">
        <text>Hydrolysis of DNA containing ring-opened 7-methylguanine residues, releasing 2,6-diamino-4-hydroxy-5-(N-methyl)formamidopyrimidine.</text>
        <dbReference type="EC" id="3.2.2.23"/>
    </reaction>
</comment>
<comment type="function">
    <text evidence="15">Involved in base excision repair of DNA damaged by oxidation or by mutagenic agents. Acts as DNA glycosylase that recognizes and removes damaged bases. Has a preference for oxidized purines, such as 7,8-dihydro-8-oxoguanine (8-oxoG). Has AP (apurinic/apyrimidinic) lyase activity and introduces nicks in the DNA strand. Cleaves the DNA backbone by beta-delta elimination to generate a single-strand break at the site of the removed base with both 3'- and 5'-phosphates.</text>
</comment>
<dbReference type="CDD" id="cd08966">
    <property type="entry name" value="EcFpg-like_N"/>
    <property type="match status" value="1"/>
</dbReference>
<dbReference type="SUPFAM" id="SSF81624">
    <property type="entry name" value="N-terminal domain of MutM-like DNA repair proteins"/>
    <property type="match status" value="1"/>
</dbReference>
<dbReference type="SMART" id="SM00898">
    <property type="entry name" value="Fapy_DNA_glyco"/>
    <property type="match status" value="1"/>
</dbReference>
<dbReference type="InterPro" id="IPR010663">
    <property type="entry name" value="Znf_FPG/IleRS"/>
</dbReference>
<evidence type="ECO:0000256" key="5">
    <source>
        <dbReference type="ARBA" id="ARBA00022763"/>
    </source>
</evidence>
<sequence>MPELPEVETVRAGLEPLVVGRTVSAVHVLDARCLRRHSAGAADFCQRLRGQRLADVRRRGKYLWIPTVAGDVVLAHLGMSGQFRLDSPGDILEAHARLLIDLDDGSQLRFVDQRLFGGLALSKGPVALPAEIAHIGADPFEPGFDLAAVADRMIARHSTVKRCLLDQTLVSGIGNIYADEALWLSRTHYEHPSQTLSTRRARRVLRAARTVMAAALAQGGTSFDALYVNVNGSSGYFSRHLEVYGRAGRPCRRCGSTIVRESFMNRSSYLCPVCQPLPAAHVPAPAQSGPKR</sequence>
<dbReference type="NCBIfam" id="NF002211">
    <property type="entry name" value="PRK01103.1"/>
    <property type="match status" value="1"/>
</dbReference>
<feature type="active site" description="Schiff-base intermediate with DNA" evidence="15">
    <location>
        <position position="2"/>
    </location>
</feature>
<evidence type="ECO:0000259" key="17">
    <source>
        <dbReference type="PROSITE" id="PS51068"/>
    </source>
</evidence>
<dbReference type="PROSITE" id="PS51066">
    <property type="entry name" value="ZF_FPG_2"/>
    <property type="match status" value="1"/>
</dbReference>
<evidence type="ECO:0000256" key="2">
    <source>
        <dbReference type="ARBA" id="ARBA00009409"/>
    </source>
</evidence>
<dbReference type="GO" id="GO:0003684">
    <property type="term" value="F:damaged DNA binding"/>
    <property type="evidence" value="ECO:0007669"/>
    <property type="project" value="InterPro"/>
</dbReference>
<dbReference type="FunFam" id="1.10.8.50:FF:000003">
    <property type="entry name" value="Formamidopyrimidine-DNA glycosylase"/>
    <property type="match status" value="1"/>
</dbReference>
<comment type="cofactor">
    <cofactor evidence="15">
        <name>Zn(2+)</name>
        <dbReference type="ChEBI" id="CHEBI:29105"/>
    </cofactor>
    <text evidence="15">Binds 1 zinc ion per subunit.</text>
</comment>
<evidence type="ECO:0000256" key="8">
    <source>
        <dbReference type="ARBA" id="ARBA00022833"/>
    </source>
</evidence>
<keyword evidence="13 15" id="KW-0326">Glycosidase</keyword>
<dbReference type="GO" id="GO:0006284">
    <property type="term" value="P:base-excision repair"/>
    <property type="evidence" value="ECO:0007669"/>
    <property type="project" value="InterPro"/>
</dbReference>
<keyword evidence="4 15" id="KW-0479">Metal-binding</keyword>
<feature type="domain" description="FPG-type" evidence="16">
    <location>
        <begin position="242"/>
        <end position="276"/>
    </location>
</feature>
<dbReference type="AlphaFoldDB" id="A0A1H9PR80"/>
<evidence type="ECO:0000256" key="3">
    <source>
        <dbReference type="ARBA" id="ARBA00011245"/>
    </source>
</evidence>
<feature type="binding site" evidence="15">
    <location>
        <position position="114"/>
    </location>
    <ligand>
        <name>DNA</name>
        <dbReference type="ChEBI" id="CHEBI:16991"/>
    </ligand>
</feature>
<evidence type="ECO:0000256" key="7">
    <source>
        <dbReference type="ARBA" id="ARBA00022801"/>
    </source>
</evidence>
<evidence type="ECO:0000259" key="16">
    <source>
        <dbReference type="PROSITE" id="PS51066"/>
    </source>
</evidence>
<keyword evidence="12 15" id="KW-0511">Multifunctional enzyme</keyword>
<comment type="similarity">
    <text evidence="2 15">Belongs to the FPG family.</text>
</comment>
<dbReference type="SUPFAM" id="SSF46946">
    <property type="entry name" value="S13-like H2TH domain"/>
    <property type="match status" value="1"/>
</dbReference>
<dbReference type="PANTHER" id="PTHR22993">
    <property type="entry name" value="FORMAMIDOPYRIMIDINE-DNA GLYCOSYLASE"/>
    <property type="match status" value="1"/>
</dbReference>
<dbReference type="Pfam" id="PF06827">
    <property type="entry name" value="zf-FPG_IleRS"/>
    <property type="match status" value="1"/>
</dbReference>
<evidence type="ECO:0000256" key="13">
    <source>
        <dbReference type="ARBA" id="ARBA00023295"/>
    </source>
</evidence>
<keyword evidence="10 15" id="KW-0234">DNA repair</keyword>
<dbReference type="OrthoDB" id="9800855at2"/>
<dbReference type="GO" id="GO:0034039">
    <property type="term" value="F:8-oxo-7,8-dihydroguanine DNA N-glycosylase activity"/>
    <property type="evidence" value="ECO:0007669"/>
    <property type="project" value="TreeGrafter"/>
</dbReference>
<evidence type="ECO:0000256" key="6">
    <source>
        <dbReference type="ARBA" id="ARBA00022771"/>
    </source>
</evidence>
<dbReference type="PANTHER" id="PTHR22993:SF9">
    <property type="entry name" value="FORMAMIDOPYRIMIDINE-DNA GLYCOSYLASE"/>
    <property type="match status" value="1"/>
</dbReference>
<dbReference type="InterPro" id="IPR012319">
    <property type="entry name" value="FPG_cat"/>
</dbReference>
<dbReference type="GO" id="GO:0140078">
    <property type="term" value="F:class I DNA-(apurinic or apyrimidinic site) endonuclease activity"/>
    <property type="evidence" value="ECO:0007669"/>
    <property type="project" value="UniProtKB-EC"/>
</dbReference>
<feature type="binding site" evidence="15">
    <location>
        <position position="156"/>
    </location>
    <ligand>
        <name>DNA</name>
        <dbReference type="ChEBI" id="CHEBI:16991"/>
    </ligand>
</feature>
<dbReference type="Pfam" id="PF06831">
    <property type="entry name" value="H2TH"/>
    <property type="match status" value="1"/>
</dbReference>
<comment type="subunit">
    <text evidence="3 15">Monomer.</text>
</comment>
<dbReference type="EMBL" id="FOGZ01000001">
    <property type="protein sequence ID" value="SER50325.1"/>
    <property type="molecule type" value="Genomic_DNA"/>
</dbReference>
<dbReference type="SMART" id="SM01232">
    <property type="entry name" value="H2TH"/>
    <property type="match status" value="1"/>
</dbReference>
<evidence type="ECO:0000256" key="9">
    <source>
        <dbReference type="ARBA" id="ARBA00023125"/>
    </source>
</evidence>
<dbReference type="PROSITE" id="PS51068">
    <property type="entry name" value="FPG_CAT"/>
    <property type="match status" value="1"/>
</dbReference>
<feature type="active site" description="Proton donor; for delta-elimination activity" evidence="15">
    <location>
        <position position="266"/>
    </location>
</feature>
<keyword evidence="9 15" id="KW-0238">DNA-binding</keyword>
<evidence type="ECO:0000256" key="4">
    <source>
        <dbReference type="ARBA" id="ARBA00022723"/>
    </source>
</evidence>
<protein>
    <recommendedName>
        <fullName evidence="15">Formamidopyrimidine-DNA glycosylase</fullName>
        <shortName evidence="15">Fapy-DNA glycosylase</shortName>
        <ecNumber evidence="15">3.2.2.23</ecNumber>
    </recommendedName>
    <alternativeName>
        <fullName evidence="15">DNA-(apurinic or apyrimidinic site) lyase MutM</fullName>
        <shortName evidence="15">AP lyase MutM</shortName>
        <ecNumber evidence="15">4.2.99.18</ecNumber>
    </alternativeName>
</protein>
<keyword evidence="8 15" id="KW-0862">Zinc</keyword>
<evidence type="ECO:0000256" key="11">
    <source>
        <dbReference type="ARBA" id="ARBA00023239"/>
    </source>
</evidence>
<gene>
    <name evidence="15" type="primary">mutM</name>
    <name evidence="15" type="synonym">fpg</name>
    <name evidence="18" type="ORF">SAMN05443377_101196</name>
</gene>